<dbReference type="AlphaFoldDB" id="A0A1M5L0S6"/>
<sequence length="32" mass="3601">MSDSLVETVLVQMACASKDILLPISNRKRRIL</sequence>
<gene>
    <name evidence="1" type="ORF">SAMN05444169_3193</name>
</gene>
<dbReference type="Proteomes" id="UP000190675">
    <property type="component" value="Chromosome I"/>
</dbReference>
<reference evidence="1 2" key="1">
    <citation type="submission" date="2016-11" db="EMBL/GenBank/DDBJ databases">
        <authorList>
            <person name="Jaros S."/>
            <person name="Januszkiewicz K."/>
            <person name="Wedrychowicz H."/>
        </authorList>
    </citation>
    <scope>NUCLEOTIDE SEQUENCE [LARGE SCALE GENOMIC DNA]</scope>
    <source>
        <strain evidence="1 2">GAS242</strain>
    </source>
</reference>
<accession>A0A1M5L0S6</accession>
<protein>
    <submittedName>
        <fullName evidence="1">Uncharacterized protein</fullName>
    </submittedName>
</protein>
<name>A0A1M5L0S6_9BRAD</name>
<proteinExistence type="predicted"/>
<evidence type="ECO:0000313" key="1">
    <source>
        <dbReference type="EMBL" id="SHG58702.1"/>
    </source>
</evidence>
<organism evidence="1 2">
    <name type="scientific">Bradyrhizobium erythrophlei</name>
    <dbReference type="NCBI Taxonomy" id="1437360"/>
    <lineage>
        <taxon>Bacteria</taxon>
        <taxon>Pseudomonadati</taxon>
        <taxon>Pseudomonadota</taxon>
        <taxon>Alphaproteobacteria</taxon>
        <taxon>Hyphomicrobiales</taxon>
        <taxon>Nitrobacteraceae</taxon>
        <taxon>Bradyrhizobium</taxon>
    </lineage>
</organism>
<evidence type="ECO:0000313" key="2">
    <source>
        <dbReference type="Proteomes" id="UP000190675"/>
    </source>
</evidence>
<dbReference type="EMBL" id="LT670818">
    <property type="protein sequence ID" value="SHG58702.1"/>
    <property type="molecule type" value="Genomic_DNA"/>
</dbReference>